<feature type="compositionally biased region" description="Polar residues" evidence="1">
    <location>
        <begin position="10"/>
        <end position="24"/>
    </location>
</feature>
<dbReference type="AlphaFoldDB" id="A0AAN8KCW8"/>
<name>A0AAN8KCW8_PATCE</name>
<reference evidence="2 3" key="1">
    <citation type="submission" date="2024-01" db="EMBL/GenBank/DDBJ databases">
        <title>The genome of the rayed Mediterranean limpet Patella caerulea (Linnaeus, 1758).</title>
        <authorList>
            <person name="Anh-Thu Weber A."/>
            <person name="Halstead-Nussloch G."/>
        </authorList>
    </citation>
    <scope>NUCLEOTIDE SEQUENCE [LARGE SCALE GENOMIC DNA]</scope>
    <source>
        <strain evidence="2">AATW-2023a</strain>
        <tissue evidence="2">Whole specimen</tissue>
    </source>
</reference>
<feature type="region of interest" description="Disordered" evidence="1">
    <location>
        <begin position="1"/>
        <end position="24"/>
    </location>
</feature>
<proteinExistence type="predicted"/>
<sequence length="332" mass="36692">MTSALHAPGASQTTGPVQEPDISQTVGASQAPGFAQTFGASQMPGASLTPSAVQILDVLKNLLINIKLPEIPHRRQVRLVFHHQRTLPHTMWRHQFMSQRMRAANQITRQPTLKRPILNQVSCHREIQLLGFTVPYLILHHSLCDQIHHPVESNVSRKSTPAVTVGRSVPPDGTVKQVSSFLNSAFKKLNWKGRLFNKPVIKESLYPIHGLDFSIDALKVDSNMECLTSRRSFPGAKIEDGIVSCWESCVKQSMMASSHLGTHLEALLEKFCHSKNEDDICVTSAIASAASALNTIANINNNTFLVGNIIKERRVAALEGSKLELHLRESLL</sequence>
<protein>
    <submittedName>
        <fullName evidence="2">Uncharacterized protein</fullName>
    </submittedName>
</protein>
<evidence type="ECO:0000256" key="1">
    <source>
        <dbReference type="SAM" id="MobiDB-lite"/>
    </source>
</evidence>
<evidence type="ECO:0000313" key="3">
    <source>
        <dbReference type="Proteomes" id="UP001347796"/>
    </source>
</evidence>
<dbReference type="Proteomes" id="UP001347796">
    <property type="component" value="Unassembled WGS sequence"/>
</dbReference>
<keyword evidence="3" id="KW-1185">Reference proteome</keyword>
<dbReference type="EMBL" id="JAZGQO010000001">
    <property type="protein sequence ID" value="KAK6196389.1"/>
    <property type="molecule type" value="Genomic_DNA"/>
</dbReference>
<gene>
    <name evidence="2" type="ORF">SNE40_001623</name>
</gene>
<accession>A0AAN8KCW8</accession>
<comment type="caution">
    <text evidence="2">The sequence shown here is derived from an EMBL/GenBank/DDBJ whole genome shotgun (WGS) entry which is preliminary data.</text>
</comment>
<evidence type="ECO:0000313" key="2">
    <source>
        <dbReference type="EMBL" id="KAK6196389.1"/>
    </source>
</evidence>
<organism evidence="2 3">
    <name type="scientific">Patella caerulea</name>
    <name type="common">Rayed Mediterranean limpet</name>
    <dbReference type="NCBI Taxonomy" id="87958"/>
    <lineage>
        <taxon>Eukaryota</taxon>
        <taxon>Metazoa</taxon>
        <taxon>Spiralia</taxon>
        <taxon>Lophotrochozoa</taxon>
        <taxon>Mollusca</taxon>
        <taxon>Gastropoda</taxon>
        <taxon>Patellogastropoda</taxon>
        <taxon>Patelloidea</taxon>
        <taxon>Patellidae</taxon>
        <taxon>Patella</taxon>
    </lineage>
</organism>